<feature type="signal peptide" evidence="1">
    <location>
        <begin position="1"/>
        <end position="23"/>
    </location>
</feature>
<evidence type="ECO:0000313" key="3">
    <source>
        <dbReference type="Proteomes" id="UP000325672"/>
    </source>
</evidence>
<accession>A0A5N6T9K7</accession>
<dbReference type="GeneID" id="43637443"/>
<evidence type="ECO:0000313" key="2">
    <source>
        <dbReference type="EMBL" id="KAE8142976.1"/>
    </source>
</evidence>
<protein>
    <submittedName>
        <fullName evidence="2">Uncharacterized protein</fullName>
    </submittedName>
</protein>
<sequence length="282" mass="31192">MKLSQQSLLSIVSLCLLPLHATSYQVTEYPDSKCEEAPLATHHLNSAHPCTRLHGSTTLATRMEPDNNNDDQYEIALYRSDTCEGEVFRVIHKSKGCLIQNIIGSTEAKSARIVPKPVEVSTRNGKSVAKDKEGQAGSEIRPLISPSLQISFRTMDEEVNGLVRSGWSAEYSVPVCEKARRQNNSLQRVFRSGVDGFARAFNFGVSTVRDYVSRLRLASQLQGGHAEGESGATKTDTLEEQLGIAREYTNKVMSFCARDPECLAFATQLYERNTSEQNLTAN</sequence>
<proteinExistence type="predicted"/>
<name>A0A5N6T9K7_ASPPS</name>
<dbReference type="Proteomes" id="UP000325672">
    <property type="component" value="Unassembled WGS sequence"/>
</dbReference>
<keyword evidence="3" id="KW-1185">Reference proteome</keyword>
<feature type="chain" id="PRO_5024939855" evidence="1">
    <location>
        <begin position="24"/>
        <end position="282"/>
    </location>
</feature>
<dbReference type="OrthoDB" id="4447703at2759"/>
<keyword evidence="1" id="KW-0732">Signal</keyword>
<organism evidence="2 3">
    <name type="scientific">Aspergillus pseudotamarii</name>
    <dbReference type="NCBI Taxonomy" id="132259"/>
    <lineage>
        <taxon>Eukaryota</taxon>
        <taxon>Fungi</taxon>
        <taxon>Dikarya</taxon>
        <taxon>Ascomycota</taxon>
        <taxon>Pezizomycotina</taxon>
        <taxon>Eurotiomycetes</taxon>
        <taxon>Eurotiomycetidae</taxon>
        <taxon>Eurotiales</taxon>
        <taxon>Aspergillaceae</taxon>
        <taxon>Aspergillus</taxon>
        <taxon>Aspergillus subgen. Circumdati</taxon>
    </lineage>
</organism>
<dbReference type="EMBL" id="ML743553">
    <property type="protein sequence ID" value="KAE8142976.1"/>
    <property type="molecule type" value="Genomic_DNA"/>
</dbReference>
<dbReference type="RefSeq" id="XP_031919039.1">
    <property type="nucleotide sequence ID" value="XM_032053233.1"/>
</dbReference>
<gene>
    <name evidence="2" type="ORF">BDV38DRAFT_234339</name>
</gene>
<dbReference type="AlphaFoldDB" id="A0A5N6T9K7"/>
<reference evidence="2 3" key="1">
    <citation type="submission" date="2019-04" db="EMBL/GenBank/DDBJ databases">
        <title>Friends and foes A comparative genomics study of 23 Aspergillus species from section Flavi.</title>
        <authorList>
            <consortium name="DOE Joint Genome Institute"/>
            <person name="Kjaerbolling I."/>
            <person name="Vesth T."/>
            <person name="Frisvad J.C."/>
            <person name="Nybo J.L."/>
            <person name="Theobald S."/>
            <person name="Kildgaard S."/>
            <person name="Isbrandt T."/>
            <person name="Kuo A."/>
            <person name="Sato A."/>
            <person name="Lyhne E.K."/>
            <person name="Kogle M.E."/>
            <person name="Wiebenga A."/>
            <person name="Kun R.S."/>
            <person name="Lubbers R.J."/>
            <person name="Makela M.R."/>
            <person name="Barry K."/>
            <person name="Chovatia M."/>
            <person name="Clum A."/>
            <person name="Daum C."/>
            <person name="Haridas S."/>
            <person name="He G."/>
            <person name="LaButti K."/>
            <person name="Lipzen A."/>
            <person name="Mondo S."/>
            <person name="Riley R."/>
            <person name="Salamov A."/>
            <person name="Simmons B.A."/>
            <person name="Magnuson J.K."/>
            <person name="Henrissat B."/>
            <person name="Mortensen U.H."/>
            <person name="Larsen T.O."/>
            <person name="Devries R.P."/>
            <person name="Grigoriev I.V."/>
            <person name="Machida M."/>
            <person name="Baker S.E."/>
            <person name="Andersen M.R."/>
        </authorList>
    </citation>
    <scope>NUCLEOTIDE SEQUENCE [LARGE SCALE GENOMIC DNA]</scope>
    <source>
        <strain evidence="2 3">CBS 117625</strain>
    </source>
</reference>
<evidence type="ECO:0000256" key="1">
    <source>
        <dbReference type="SAM" id="SignalP"/>
    </source>
</evidence>